<evidence type="ECO:0000313" key="4">
    <source>
        <dbReference type="Proteomes" id="UP000001699"/>
    </source>
</evidence>
<keyword evidence="2" id="KW-1133">Transmembrane helix</keyword>
<evidence type="ECO:0000256" key="2">
    <source>
        <dbReference type="SAM" id="Phobius"/>
    </source>
</evidence>
<feature type="transmembrane region" description="Helical" evidence="2">
    <location>
        <begin position="1059"/>
        <end position="1080"/>
    </location>
</feature>
<feature type="transmembrane region" description="Helical" evidence="2">
    <location>
        <begin position="1428"/>
        <end position="1445"/>
    </location>
</feature>
<sequence length="3014" mass="337803">MDQPGDAARMHGPAVHPLCQARRKRKLLLSALNRALLRGLLSLTRLVRDGMAATLLTPSFWSSRIAGFSRLFLVRVHACQPDVFSAVVTPRRFHPLGQKHTLLLSAILAQTGQTDRQQRSYFCLHQRALPRQTVLIGLLLGSVVIGCSYLLYAGLSRARKWYQVGIRSMSSVDALEEIADILQSRAQSAVVPRNVLDRLDRLSRQQLSLPNVQWAKKPSSFGVYLGSFDASPTRDQSRLLSQWDLLIVDPAQSGVVEALSRAERKQFLGRVDVGSGSGSTLAAIDRIESALSRFDGAPFSGMLLANWESSFNPAAIRKLAEALHAFGLPVYLETAPPDFLQDHKTLQTDAIAGLVIRNASIMPDGEKRDYFQMIKMQPTIKAFVSEACMRDFVVMAWETVDDNAHLSNAVIQRSLQWCNFYSAITWIGRQAALHDASLNVKIPEPLSAFSWLKEAEIMKVHDIWRANLNLQEEEVGPRDAWTALLQYFPTLSNVLTSSEREPPSHMDSATIAVRDPPEWVAQVRSQGSPLSISMAGVEYKEFGCFPLGSEATAVAFVEILKSQQRLKSLGLLHPVPSDKIQKLGALLRRFHDKFAVSHWPDLPTLPATIKDLANFASQDSLRINLGLDSGLRKSADVRFWAVYQSDADGFEVFASKSAQGLAGTVLHTFLSARGFPRHVCFEAETALAQWSKDVNEDIGLPRRLIQDVDALSPEERLLLLQHLSLTDAKSELSETICRYIRRQLIDAPSLAQLKELNTVAYLDGSLPPEALIKSRIHWYRDQGCRSPAPAACLALFQETDAVFTRILRERRESDLAQITNALCQLVQKDRIDVYADILTLSLFCAARKGAFDEIYMEVTDRNPLFNDQSDQAAAFAESFALGSRCEAYFDLSPSAFGKLLSGRFRRYYQDRELPDWINGAPQMATSYAGAQIDVNPDDKVKPMRGYQRFTFLSVFAVPALIDILLLTLYGRGLYLSGHMPEEVMHSASIALMISLLLSGAAGTWIACGGSYYLISMAFAATNMFVFIRLIACFAFTIAVGLVGFIVMSAVKGPGPGIVFYLYLIALTLYFSIFASLACFSYPGSKFLSGRKAIFACIPVLFISPIVTNWSHHDVVIYLIVLYIFIGLLLLSLRSVASKWVTWYQNIRRTDDTEIRKWYVSKYGNNDEKCFGGRSDPAVLKLSREALYRDVMAEVSRGFFSKPTTDQLVLELARDWEATNFLLDWYCRYADVPRPIPFSSGWNIQTKVGLDVLRNSQKGQRLHNAFMHWRQSSREIGCGVLYFVLALLDKWADLLTGGRMTGFLQMPDGDTRFAVGFGLAYYLIGAVLIDTKAQELHDLIGGQTNQAVGTSKEIRPSQKRAVRFKRKVYWRTFVKYLMWQVWSLALSTALLWTFRSSVDAMAMFCAYVLSYTGLLWYQYTKIFAGPHALRPLLAGIVVGLPVGIVLKTCVSGNFSNYGPVIGLGTATWTTAILTLLTAKMGMPKKVDSPVDLGKTFHAYTTPWADPEWSQQELQTFFERISLVPSDTRLKLEPGAHPGMEVKSLLLSRREEPRIEEAFPKASELIHRALQAWAQGEISIELVPLGSLGPGIRALSCHAADQLKLVLAVGRGLDQRIDVSGNCQVIAETLLHAVSESMLRMPHEYAVLAESLVTAGVTETMARQLREEPNTPVVVRWAKKELLRELCLGFECDTHWEKLPKTIRKALLDRCVGKPSHFSERDRQWLQEHLCRFDTSDLDVHVARCNLGAATAVSILDYAHYGTGEEALGKDSETPLFIPYVSKKLPAALAFVKDPLHNFWYSVASAIKFIIIALIADPEFQREFDHVMKQRARIIRVPCVFLLNLIWSYSKIVQDVILSFFLFHGRDNVKRLWDETKGMTISIKKSRFMLQSLDGTFTAFKHDDEDGGFKVYYYSGEHKTEPEGTKSLKYVSTYSKDMLLLIRQEFKDGKAINEFHYDYRAPNKKSLRLTRGSDTRIPLGRRCIRGDSHLQSVQYNRKGLIEAGSYMKDGNLIRFKYHYRKNPRFGDELLRAEFVLSHITCTVSWCAPPVRHPEKVERWIPHSKVTEATFVQGADVYEARWLYDHKFHPTIFTTLNGQKIQTPPMIEHDFLGVLAKPKYTSFVHDNPLFYCDSLSSNAITRFLGLSTKRFPVSTSRARSLVWKAWKDRVDFDGIIVRWMDERLLRRDKTLAPYWRSRDRGDLASAKKYLDLRADTVMASADLDDNISSWTPMAIKVSDLLNFGPGGDAVVNTRSKDFGSDTDKSLHVMAADTGTWPNEGGGVSACRRDMINSLRTIKWHMICESANDFGIPKHQTEQNVLSLKMIPLWGLDFLTPTHGLFKNKLDSEVENVTSANDMDIKMNFIPILTALVKGARAIELSKADIHQATRALVNLNTYFQDSRHWTQVWNSDIVKESWRDLWLTQEMPNTIPSAQWFHTELPTLGTLDVALELWYRYLFIFSIPIPEQIPSVFQASHHSVSASYGVVCKIKRNCTLQIWDHAISWRETNLCLSSALCKLSPFVRNALLGLMRITSVITLHHADIISPCADFFNPGWEVEIGTCQGTIEHRNIFRRKVDPVVNGITDMQKFAPVKEIKSQRPTVTMLSHVWYAKDIKTALLAADIIINQWKFDDYHLDIYGAIDKAPTYSTECQEIIASKGLRGRVTLRGSADPMKVLENTWLFLNSSLSEGLPLALGEAALTGAPVVCTDVGASLRVLSDPDDFSRFSAVVAPNDALALARAQITMLALLGEWAQYADDTEPAPVLTSSPTPDDVAKITRRMYEKAEHRRKLGMMTRNIVQKSFSGDRYLREHEQMLWIGKAVKTMAVRAAAGAPGTALGDPIDIADALQVADPIEEEVITIPQSAVHSWRSSAASGMSTVYSTISGYPMLPLTRPASIRSSFSNFSTATDSDSFMGLPSNASLPVFAPRQTLSFDAGGAVTPTGRLSPSGRLSPAFGRHRHSHARSISTLGREQLRGLQREEPHPYRNSDVSLHMREEFLQSSIFKSIDGNAGGKS</sequence>
<feature type="transmembrane region" description="Helical" evidence="2">
    <location>
        <begin position="1115"/>
        <end position="1132"/>
    </location>
</feature>
<keyword evidence="2" id="KW-0472">Membrane</keyword>
<feature type="transmembrane region" description="Helical" evidence="2">
    <location>
        <begin position="1311"/>
        <end position="1328"/>
    </location>
</feature>
<feature type="region of interest" description="Disordered" evidence="1">
    <location>
        <begin position="2936"/>
        <end position="2985"/>
    </location>
</feature>
<feature type="transmembrane region" description="Helical" evidence="2">
    <location>
        <begin position="989"/>
        <end position="1014"/>
    </location>
</feature>
<dbReference type="Proteomes" id="UP000001699">
    <property type="component" value="Unassembled WGS sequence"/>
</dbReference>
<dbReference type="Gene3D" id="3.40.50.2000">
    <property type="entry name" value="Glycogen Phosphorylase B"/>
    <property type="match status" value="1"/>
</dbReference>
<evidence type="ECO:0000313" key="3">
    <source>
        <dbReference type="EMBL" id="EDP52953.1"/>
    </source>
</evidence>
<feature type="transmembrane region" description="Helical" evidence="2">
    <location>
        <begin position="1026"/>
        <end position="1047"/>
    </location>
</feature>
<dbReference type="GO" id="GO:0016740">
    <property type="term" value="F:transferase activity"/>
    <property type="evidence" value="ECO:0007669"/>
    <property type="project" value="UniProtKB-KW"/>
</dbReference>
<gene>
    <name evidence="3" type="ORF">AFUB_041250</name>
</gene>
<dbReference type="PANTHER" id="PTHR12526">
    <property type="entry name" value="GLYCOSYLTRANSFERASE"/>
    <property type="match status" value="1"/>
</dbReference>
<reference evidence="3 4" key="1">
    <citation type="journal article" date="2008" name="PLoS Genet.">
        <title>Genomic islands in the pathogenic filamentous fungus Aspergillus fumigatus.</title>
        <authorList>
            <person name="Fedorova N.D."/>
            <person name="Khaldi N."/>
            <person name="Joardar V.S."/>
            <person name="Maiti R."/>
            <person name="Amedeo P."/>
            <person name="Anderson M.J."/>
            <person name="Crabtree J."/>
            <person name="Silva J.C."/>
            <person name="Badger J.H."/>
            <person name="Albarraq A."/>
            <person name="Angiuoli S."/>
            <person name="Bussey H."/>
            <person name="Bowyer P."/>
            <person name="Cotty P.J."/>
            <person name="Dyer P.S."/>
            <person name="Egan A."/>
            <person name="Galens K."/>
            <person name="Fraser-Liggett C.M."/>
            <person name="Haas B.J."/>
            <person name="Inman J.M."/>
            <person name="Kent R."/>
            <person name="Lemieux S."/>
            <person name="Malavazi I."/>
            <person name="Orvis J."/>
            <person name="Roemer T."/>
            <person name="Ronning C.M."/>
            <person name="Sundaram J.P."/>
            <person name="Sutton G."/>
            <person name="Turner G."/>
            <person name="Venter J.C."/>
            <person name="White O.R."/>
            <person name="Whitty B.R."/>
            <person name="Youngman P."/>
            <person name="Wolfe K.H."/>
            <person name="Goldman G.H."/>
            <person name="Wortman J.R."/>
            <person name="Jiang B."/>
            <person name="Denning D.W."/>
            <person name="Nierman W.C."/>
        </authorList>
    </citation>
    <scope>NUCLEOTIDE SEQUENCE [LARGE SCALE GENOMIC DNA]</scope>
    <source>
        <strain evidence="4">CBS 144.89 / FGSC A1163 / CEA10</strain>
    </source>
</reference>
<organism evidence="3 4">
    <name type="scientific">Aspergillus fumigatus (strain CBS 144.89 / FGSC A1163 / CEA10)</name>
    <name type="common">Neosartorya fumigata</name>
    <dbReference type="NCBI Taxonomy" id="451804"/>
    <lineage>
        <taxon>Eukaryota</taxon>
        <taxon>Fungi</taxon>
        <taxon>Dikarya</taxon>
        <taxon>Ascomycota</taxon>
        <taxon>Pezizomycotina</taxon>
        <taxon>Eurotiomycetes</taxon>
        <taxon>Eurotiomycetidae</taxon>
        <taxon>Eurotiales</taxon>
        <taxon>Aspergillaceae</taxon>
        <taxon>Aspergillus</taxon>
        <taxon>Aspergillus subgen. Fumigati</taxon>
    </lineage>
</organism>
<keyword evidence="4" id="KW-1185">Reference proteome</keyword>
<dbReference type="HOGENOM" id="CLU_000654_0_0_1"/>
<keyword evidence="2" id="KW-0812">Transmembrane</keyword>
<proteinExistence type="predicted"/>
<feature type="compositionally biased region" description="Basic and acidic residues" evidence="1">
    <location>
        <begin position="2971"/>
        <end position="2985"/>
    </location>
</feature>
<dbReference type="Pfam" id="PF13692">
    <property type="entry name" value="Glyco_trans_1_4"/>
    <property type="match status" value="1"/>
</dbReference>
<dbReference type="SUPFAM" id="SSF53756">
    <property type="entry name" value="UDP-Glycosyltransferase/glycogen phosphorylase"/>
    <property type="match status" value="1"/>
</dbReference>
<dbReference type="EMBL" id="DS499596">
    <property type="protein sequence ID" value="EDP52953.1"/>
    <property type="molecule type" value="Genomic_DNA"/>
</dbReference>
<accession>B0XYK7</accession>
<name>B0XYK7_ASPFC</name>
<evidence type="ECO:0000256" key="1">
    <source>
        <dbReference type="SAM" id="MobiDB-lite"/>
    </source>
</evidence>
<feature type="transmembrane region" description="Helical" evidence="2">
    <location>
        <begin position="1372"/>
        <end position="1393"/>
    </location>
</feature>
<dbReference type="PANTHER" id="PTHR12526:SF630">
    <property type="entry name" value="GLYCOSYLTRANSFERASE"/>
    <property type="match status" value="1"/>
</dbReference>
<feature type="transmembrane region" description="Helical" evidence="2">
    <location>
        <begin position="949"/>
        <end position="969"/>
    </location>
</feature>
<feature type="transmembrane region" description="Helical" evidence="2">
    <location>
        <begin position="1275"/>
        <end position="1291"/>
    </location>
</feature>
<dbReference type="PhylomeDB" id="B0XYK7"/>
<dbReference type="OrthoDB" id="2582433at2759"/>
<feature type="transmembrane region" description="Helical" evidence="2">
    <location>
        <begin position="1092"/>
        <end position="1109"/>
    </location>
</feature>
<protein>
    <submittedName>
        <fullName evidence="3">Glycosyl transferase, putative</fullName>
    </submittedName>
</protein>
<feature type="transmembrane region" description="Helical" evidence="2">
    <location>
        <begin position="133"/>
        <end position="152"/>
    </location>
</feature>
<keyword evidence="3" id="KW-0808">Transferase</keyword>